<evidence type="ECO:0000313" key="2">
    <source>
        <dbReference type="EMBL" id="KAL3695332.1"/>
    </source>
</evidence>
<evidence type="ECO:0000313" key="3">
    <source>
        <dbReference type="Proteomes" id="UP001633002"/>
    </source>
</evidence>
<gene>
    <name evidence="2" type="ORF">R1sor_009408</name>
</gene>
<protein>
    <submittedName>
        <fullName evidence="2">Uncharacterized protein</fullName>
    </submittedName>
</protein>
<dbReference type="EMBL" id="JBJQOH010000002">
    <property type="protein sequence ID" value="KAL3695332.1"/>
    <property type="molecule type" value="Genomic_DNA"/>
</dbReference>
<evidence type="ECO:0000256" key="1">
    <source>
        <dbReference type="SAM" id="MobiDB-lite"/>
    </source>
</evidence>
<dbReference type="Proteomes" id="UP001633002">
    <property type="component" value="Unassembled WGS sequence"/>
</dbReference>
<sequence length="144" mass="17114">MAELIMKKHRGRKRREKTSTETPLQVARSKLEEMRKALAINHNAVDLEEYQTLENLVRCQELEEGKILRRRSRTKWLNLEEASNKYFFAVLKAKQNAERISSLQIDDSTWLEDEEDIVEEVEGFFKDLYKQPEESTSQLRERKA</sequence>
<comment type="caution">
    <text evidence="2">The sequence shown here is derived from an EMBL/GenBank/DDBJ whole genome shotgun (WGS) entry which is preliminary data.</text>
</comment>
<name>A0ABD3HXS0_9MARC</name>
<organism evidence="2 3">
    <name type="scientific">Riccia sorocarpa</name>
    <dbReference type="NCBI Taxonomy" id="122646"/>
    <lineage>
        <taxon>Eukaryota</taxon>
        <taxon>Viridiplantae</taxon>
        <taxon>Streptophyta</taxon>
        <taxon>Embryophyta</taxon>
        <taxon>Marchantiophyta</taxon>
        <taxon>Marchantiopsida</taxon>
        <taxon>Marchantiidae</taxon>
        <taxon>Marchantiales</taxon>
        <taxon>Ricciaceae</taxon>
        <taxon>Riccia</taxon>
    </lineage>
</organism>
<accession>A0ABD3HXS0</accession>
<proteinExistence type="predicted"/>
<feature type="compositionally biased region" description="Basic residues" evidence="1">
    <location>
        <begin position="7"/>
        <end position="16"/>
    </location>
</feature>
<keyword evidence="3" id="KW-1185">Reference proteome</keyword>
<feature type="region of interest" description="Disordered" evidence="1">
    <location>
        <begin position="1"/>
        <end position="22"/>
    </location>
</feature>
<reference evidence="2 3" key="1">
    <citation type="submission" date="2024-09" db="EMBL/GenBank/DDBJ databases">
        <title>Chromosome-scale assembly of Riccia sorocarpa.</title>
        <authorList>
            <person name="Paukszto L."/>
        </authorList>
    </citation>
    <scope>NUCLEOTIDE SEQUENCE [LARGE SCALE GENOMIC DNA]</scope>
    <source>
        <strain evidence="2">LP-2024</strain>
        <tissue evidence="2">Aerial parts of the thallus</tissue>
    </source>
</reference>
<dbReference type="AlphaFoldDB" id="A0ABD3HXS0"/>